<proteinExistence type="predicted"/>
<dbReference type="OrthoDB" id="3262173at2759"/>
<protein>
    <submittedName>
        <fullName evidence="2">Uncharacterized protein</fullName>
    </submittedName>
</protein>
<feature type="compositionally biased region" description="Low complexity" evidence="1">
    <location>
        <begin position="80"/>
        <end position="96"/>
    </location>
</feature>
<feature type="compositionally biased region" description="Pro residues" evidence="1">
    <location>
        <begin position="97"/>
        <end position="110"/>
    </location>
</feature>
<feature type="region of interest" description="Disordered" evidence="1">
    <location>
        <begin position="333"/>
        <end position="380"/>
    </location>
</feature>
<feature type="region of interest" description="Disordered" evidence="1">
    <location>
        <begin position="561"/>
        <end position="595"/>
    </location>
</feature>
<keyword evidence="3" id="KW-1185">Reference proteome</keyword>
<sequence>MSDAVATPERSPSVRVTYSGKRKKRRASTVNSDQEQPDSDPESEVESSKEGGSVTTPAPATFNIPTVPAHAQPGLSTPVRPTNSRTSATPSSSRAAPAPPSTPNTIPPSPSRASVDDGASEAGTKPRNRKNEGDRIQFFKNDPNCTELSPMRAFCTKCQNWIVLSANRRYVMKNWIAHRKSDCLKIPDEKGEMGKDVVQSPESETKPPVLPVTLAAPPATPATPVTPITRAPAASPVPPVSPMASLPFPQPESISAPASASQHGLISVGPIPVPSIAEYQRREVLRLDHETKRKMRLQADPLVGQLHAHDVFCKACGQWVKLATTTRYSVSKWTDHRERTCPTRQQSSSHGASEPGPVGTGVDPSPRVHDSSESDSDLEQTESIVRILREDPQVEFFNRLELRCKYCPAVRSTEDDIPAVYAWWRRHKRECKLPSHDPPENQSSFTFWIPKFLWSVQSTRHVPIEVEPYLKEGEEGDLLMNARLHELRSDQQLHFYGRYQWQCRFCGRGHVMSGLDDWDMFPEWRSHKKNCTEMKPSSPFHPDKETRGWLSKWWPSRAAPRTNWSETASRSRKRSREEDDEGDERQNGRAVRPRHDPLAAGLWHRLSTSVAGLVEGVRSGYAAAASTTPGGVGSSAVSSLSMEED</sequence>
<evidence type="ECO:0000313" key="2">
    <source>
        <dbReference type="EMBL" id="KAH8091651.1"/>
    </source>
</evidence>
<feature type="region of interest" description="Disordered" evidence="1">
    <location>
        <begin position="1"/>
        <end position="138"/>
    </location>
</feature>
<feature type="compositionally biased region" description="Polar residues" evidence="1">
    <location>
        <begin position="342"/>
        <end position="351"/>
    </location>
</feature>
<reference evidence="2" key="1">
    <citation type="journal article" date="2021" name="New Phytol.">
        <title>Evolutionary innovations through gain and loss of genes in the ectomycorrhizal Boletales.</title>
        <authorList>
            <person name="Wu G."/>
            <person name="Miyauchi S."/>
            <person name="Morin E."/>
            <person name="Kuo A."/>
            <person name="Drula E."/>
            <person name="Varga T."/>
            <person name="Kohler A."/>
            <person name="Feng B."/>
            <person name="Cao Y."/>
            <person name="Lipzen A."/>
            <person name="Daum C."/>
            <person name="Hundley H."/>
            <person name="Pangilinan J."/>
            <person name="Johnson J."/>
            <person name="Barry K."/>
            <person name="LaButti K."/>
            <person name="Ng V."/>
            <person name="Ahrendt S."/>
            <person name="Min B."/>
            <person name="Choi I.G."/>
            <person name="Park H."/>
            <person name="Plett J.M."/>
            <person name="Magnuson J."/>
            <person name="Spatafora J.W."/>
            <person name="Nagy L.G."/>
            <person name="Henrissat B."/>
            <person name="Grigoriev I.V."/>
            <person name="Yang Z.L."/>
            <person name="Xu J."/>
            <person name="Martin F.M."/>
        </authorList>
    </citation>
    <scope>NUCLEOTIDE SEQUENCE</scope>
    <source>
        <strain evidence="2">KKN 215</strain>
    </source>
</reference>
<organism evidence="2 3">
    <name type="scientific">Cristinia sonorae</name>
    <dbReference type="NCBI Taxonomy" id="1940300"/>
    <lineage>
        <taxon>Eukaryota</taxon>
        <taxon>Fungi</taxon>
        <taxon>Dikarya</taxon>
        <taxon>Basidiomycota</taxon>
        <taxon>Agaricomycotina</taxon>
        <taxon>Agaricomycetes</taxon>
        <taxon>Agaricomycetidae</taxon>
        <taxon>Agaricales</taxon>
        <taxon>Pleurotineae</taxon>
        <taxon>Stephanosporaceae</taxon>
        <taxon>Cristinia</taxon>
    </lineage>
</organism>
<comment type="caution">
    <text evidence="2">The sequence shown here is derived from an EMBL/GenBank/DDBJ whole genome shotgun (WGS) entry which is preliminary data.</text>
</comment>
<name>A0A8K0XLQ1_9AGAR</name>
<gene>
    <name evidence="2" type="ORF">BXZ70DRAFT_952670</name>
</gene>
<dbReference type="AlphaFoldDB" id="A0A8K0XLQ1"/>
<feature type="compositionally biased region" description="Acidic residues" evidence="1">
    <location>
        <begin position="35"/>
        <end position="45"/>
    </location>
</feature>
<dbReference type="EMBL" id="JAEVFJ010000035">
    <property type="protein sequence ID" value="KAH8091651.1"/>
    <property type="molecule type" value="Genomic_DNA"/>
</dbReference>
<feature type="compositionally biased region" description="Low complexity" evidence="1">
    <location>
        <begin position="622"/>
        <end position="639"/>
    </location>
</feature>
<evidence type="ECO:0000313" key="3">
    <source>
        <dbReference type="Proteomes" id="UP000813824"/>
    </source>
</evidence>
<dbReference type="Proteomes" id="UP000813824">
    <property type="component" value="Unassembled WGS sequence"/>
</dbReference>
<accession>A0A8K0XLQ1</accession>
<evidence type="ECO:0000256" key="1">
    <source>
        <dbReference type="SAM" id="MobiDB-lite"/>
    </source>
</evidence>
<feature type="region of interest" description="Disordered" evidence="1">
    <location>
        <begin position="622"/>
        <end position="645"/>
    </location>
</feature>